<dbReference type="InterPro" id="IPR016064">
    <property type="entry name" value="NAD/diacylglycerol_kinase_sf"/>
</dbReference>
<evidence type="ECO:0000256" key="4">
    <source>
        <dbReference type="ARBA" id="ARBA00022801"/>
    </source>
</evidence>
<dbReference type="Pfam" id="PF01569">
    <property type="entry name" value="PAP2"/>
    <property type="match status" value="1"/>
</dbReference>
<dbReference type="AlphaFoldDB" id="A0A9X1WFA2"/>
<gene>
    <name evidence="8" type="ORF">MUN33_01640</name>
</gene>
<accession>A0A9X1WFA2</accession>
<evidence type="ECO:0000313" key="8">
    <source>
        <dbReference type="EMBL" id="MCJ7857421.1"/>
    </source>
</evidence>
<evidence type="ECO:0000256" key="6">
    <source>
        <dbReference type="ARBA" id="ARBA00023136"/>
    </source>
</evidence>
<evidence type="ECO:0000256" key="1">
    <source>
        <dbReference type="ARBA" id="ARBA00004651"/>
    </source>
</evidence>
<organism evidence="8 9">
    <name type="scientific">Corynebacterium kalidii</name>
    <dbReference type="NCBI Taxonomy" id="2931982"/>
    <lineage>
        <taxon>Bacteria</taxon>
        <taxon>Bacillati</taxon>
        <taxon>Actinomycetota</taxon>
        <taxon>Actinomycetes</taxon>
        <taxon>Mycobacteriales</taxon>
        <taxon>Corynebacteriaceae</taxon>
        <taxon>Corynebacterium</taxon>
    </lineage>
</organism>
<dbReference type="RefSeq" id="WP_244803171.1">
    <property type="nucleotide sequence ID" value="NZ_JALIEA010000008.1"/>
</dbReference>
<feature type="domain" description="DAGKc" evidence="7">
    <location>
        <begin position="207"/>
        <end position="331"/>
    </location>
</feature>
<dbReference type="InterPro" id="IPR001206">
    <property type="entry name" value="Diacylglycerol_kinase_cat_dom"/>
</dbReference>
<keyword evidence="2" id="KW-1003">Cell membrane</keyword>
<name>A0A9X1WFA2_9CORY</name>
<dbReference type="SMART" id="SM00046">
    <property type="entry name" value="DAGKc"/>
    <property type="match status" value="1"/>
</dbReference>
<evidence type="ECO:0000259" key="7">
    <source>
        <dbReference type="PROSITE" id="PS50146"/>
    </source>
</evidence>
<dbReference type="PROSITE" id="PS50146">
    <property type="entry name" value="DAGK"/>
    <property type="match status" value="1"/>
</dbReference>
<keyword evidence="5" id="KW-1133">Transmembrane helix</keyword>
<dbReference type="GO" id="GO:0016301">
    <property type="term" value="F:kinase activity"/>
    <property type="evidence" value="ECO:0007669"/>
    <property type="project" value="InterPro"/>
</dbReference>
<evidence type="ECO:0000256" key="3">
    <source>
        <dbReference type="ARBA" id="ARBA00022692"/>
    </source>
</evidence>
<comment type="subcellular location">
    <subcellularLocation>
        <location evidence="1">Cell membrane</location>
        <topology evidence="1">Multi-pass membrane protein</topology>
    </subcellularLocation>
</comment>
<evidence type="ECO:0000256" key="5">
    <source>
        <dbReference type="ARBA" id="ARBA00022989"/>
    </source>
</evidence>
<dbReference type="SUPFAM" id="SSF48317">
    <property type="entry name" value="Acid phosphatase/Vanadium-dependent haloperoxidase"/>
    <property type="match status" value="1"/>
</dbReference>
<dbReference type="CDD" id="cd01610">
    <property type="entry name" value="PAP2_like"/>
    <property type="match status" value="1"/>
</dbReference>
<dbReference type="EMBL" id="JALIEA010000008">
    <property type="protein sequence ID" value="MCJ7857421.1"/>
    <property type="molecule type" value="Genomic_DNA"/>
</dbReference>
<sequence>MGDQRSRTAVHEVKAGLRRLDHDVFAAVAGADNPLLDAVIPRLTTAANYSRLWIGAAGAMALTGKPALQRAATRGLVSLACTSLVANQLAKRSWRRERPGHRSVPLARRIRRYPRSSSFPSGHSASAAAFAVGAAVEHTPVGAGLGALAGLVGFSRVYTGAHYPGDVVAGWGLGTLIAVIGGALVPPPTARTDVSTEPLYTDHPGRPDGEGLVLVVNPASGDGTGERVLTHVRKALPAAEIVALSPEDDVVEVLESAAQRAEVLGVAGGDGTVATAAGIALRAGTPLAVFPAGTFNHFAKQMGCATTEQTVAAVRAGTLEMVDVVSLDGDTTLLNTASIGAYPQFVTTRERYEGKIGKTLASAVAAWKVLKEDQAVRIRYDNTTVTTSLFFLGNSVYRPTGFAPVDRDSVGDGLLDVRILEIGRPFARLRITLSLLTGRLGQSPLYHELHRPVFRVEVLGEPTPVAHDGEVGDARSSAEFVSHYRVLPVYRPR</sequence>
<dbReference type="Proteomes" id="UP001139207">
    <property type="component" value="Unassembled WGS sequence"/>
</dbReference>
<dbReference type="Gene3D" id="3.40.50.10330">
    <property type="entry name" value="Probable inorganic polyphosphate/atp-NAD kinase, domain 1"/>
    <property type="match status" value="1"/>
</dbReference>
<keyword evidence="4" id="KW-0378">Hydrolase</keyword>
<keyword evidence="3" id="KW-0812">Transmembrane</keyword>
<keyword evidence="6" id="KW-0472">Membrane</keyword>
<evidence type="ECO:0000313" key="9">
    <source>
        <dbReference type="Proteomes" id="UP001139207"/>
    </source>
</evidence>
<proteinExistence type="predicted"/>
<dbReference type="Pfam" id="PF00781">
    <property type="entry name" value="DAGK_cat"/>
    <property type="match status" value="1"/>
</dbReference>
<evidence type="ECO:0000256" key="2">
    <source>
        <dbReference type="ARBA" id="ARBA00022475"/>
    </source>
</evidence>
<dbReference type="SUPFAM" id="SSF111331">
    <property type="entry name" value="NAD kinase/diacylglycerol kinase-like"/>
    <property type="match status" value="1"/>
</dbReference>
<dbReference type="GO" id="GO:0005886">
    <property type="term" value="C:plasma membrane"/>
    <property type="evidence" value="ECO:0007669"/>
    <property type="project" value="UniProtKB-SubCell"/>
</dbReference>
<reference evidence="8" key="1">
    <citation type="submission" date="2022-04" db="EMBL/GenBank/DDBJ databases">
        <title>Corynebacterium kalidii LD5P10.</title>
        <authorList>
            <person name="Sun J.Q."/>
        </authorList>
    </citation>
    <scope>NUCLEOTIDE SEQUENCE</scope>
    <source>
        <strain evidence="8">LD5P10</strain>
    </source>
</reference>
<dbReference type="PANTHER" id="PTHR14969">
    <property type="entry name" value="SPHINGOSINE-1-PHOSPHATE PHOSPHOHYDROLASE"/>
    <property type="match status" value="1"/>
</dbReference>
<keyword evidence="9" id="KW-1185">Reference proteome</keyword>
<comment type="caution">
    <text evidence="8">The sequence shown here is derived from an EMBL/GenBank/DDBJ whole genome shotgun (WGS) entry which is preliminary data.</text>
</comment>
<protein>
    <submittedName>
        <fullName evidence="8">Phosphatase PAP2 family protein</fullName>
    </submittedName>
</protein>
<dbReference type="Gene3D" id="2.60.200.40">
    <property type="match status" value="1"/>
</dbReference>
<dbReference type="InterPro" id="IPR017438">
    <property type="entry name" value="ATP-NAD_kinase_N"/>
</dbReference>
<dbReference type="SMART" id="SM00014">
    <property type="entry name" value="acidPPc"/>
    <property type="match status" value="1"/>
</dbReference>
<dbReference type="InterPro" id="IPR036938">
    <property type="entry name" value="PAP2/HPO_sf"/>
</dbReference>
<dbReference type="Gene3D" id="1.20.144.10">
    <property type="entry name" value="Phosphatidic acid phosphatase type 2/haloperoxidase"/>
    <property type="match status" value="1"/>
</dbReference>
<dbReference type="InterPro" id="IPR000326">
    <property type="entry name" value="PAP2/HPO"/>
</dbReference>
<dbReference type="GO" id="GO:0016787">
    <property type="term" value="F:hydrolase activity"/>
    <property type="evidence" value="ECO:0007669"/>
    <property type="project" value="UniProtKB-KW"/>
</dbReference>
<dbReference type="PANTHER" id="PTHR14969:SF62">
    <property type="entry name" value="DECAPRENYLPHOSPHORYL-5-PHOSPHORIBOSE PHOSPHATASE RV3807C-RELATED"/>
    <property type="match status" value="1"/>
</dbReference>